<name>A0A9Q9B6V4_9PEZI</name>
<feature type="compositionally biased region" description="Polar residues" evidence="1">
    <location>
        <begin position="103"/>
        <end position="114"/>
    </location>
</feature>
<gene>
    <name evidence="2" type="ORF">Slin15195_G118470</name>
</gene>
<feature type="region of interest" description="Disordered" evidence="1">
    <location>
        <begin position="473"/>
        <end position="512"/>
    </location>
</feature>
<feature type="region of interest" description="Disordered" evidence="1">
    <location>
        <begin position="297"/>
        <end position="349"/>
    </location>
</feature>
<feature type="region of interest" description="Disordered" evidence="1">
    <location>
        <begin position="215"/>
        <end position="245"/>
    </location>
</feature>
<reference evidence="2" key="1">
    <citation type="submission" date="2022-06" db="EMBL/GenBank/DDBJ databases">
        <title>Complete genome sequences of two strains of the flax pathogen Septoria linicola.</title>
        <authorList>
            <person name="Lapalu N."/>
            <person name="Simon A."/>
            <person name="Demenou B."/>
            <person name="Paumier D."/>
            <person name="Guillot M.-P."/>
            <person name="Gout L."/>
            <person name="Valade R."/>
        </authorList>
    </citation>
    <scope>NUCLEOTIDE SEQUENCE</scope>
    <source>
        <strain evidence="2">SE15195</strain>
    </source>
</reference>
<organism evidence="2 3">
    <name type="scientific">Septoria linicola</name>
    <dbReference type="NCBI Taxonomy" id="215465"/>
    <lineage>
        <taxon>Eukaryota</taxon>
        <taxon>Fungi</taxon>
        <taxon>Dikarya</taxon>
        <taxon>Ascomycota</taxon>
        <taxon>Pezizomycotina</taxon>
        <taxon>Dothideomycetes</taxon>
        <taxon>Dothideomycetidae</taxon>
        <taxon>Mycosphaerellales</taxon>
        <taxon>Mycosphaerellaceae</taxon>
        <taxon>Septoria</taxon>
    </lineage>
</organism>
<feature type="compositionally biased region" description="Basic and acidic residues" evidence="1">
    <location>
        <begin position="480"/>
        <end position="490"/>
    </location>
</feature>
<feature type="compositionally biased region" description="Polar residues" evidence="1">
    <location>
        <begin position="172"/>
        <end position="182"/>
    </location>
</feature>
<feature type="region of interest" description="Disordered" evidence="1">
    <location>
        <begin position="158"/>
        <end position="182"/>
    </location>
</feature>
<evidence type="ECO:0000313" key="3">
    <source>
        <dbReference type="Proteomes" id="UP001056384"/>
    </source>
</evidence>
<dbReference type="AlphaFoldDB" id="A0A9Q9B6V4"/>
<proteinExistence type="predicted"/>
<evidence type="ECO:0000313" key="2">
    <source>
        <dbReference type="EMBL" id="USW58528.1"/>
    </source>
</evidence>
<accession>A0A9Q9B6V4</accession>
<protein>
    <submittedName>
        <fullName evidence="2">Uncharacterized protein</fullName>
    </submittedName>
</protein>
<feature type="region of interest" description="Disordered" evidence="1">
    <location>
        <begin position="265"/>
        <end position="284"/>
    </location>
</feature>
<evidence type="ECO:0000256" key="1">
    <source>
        <dbReference type="SAM" id="MobiDB-lite"/>
    </source>
</evidence>
<feature type="region of interest" description="Disordered" evidence="1">
    <location>
        <begin position="97"/>
        <end position="125"/>
    </location>
</feature>
<dbReference type="OrthoDB" id="3650969at2759"/>
<dbReference type="EMBL" id="CP099428">
    <property type="protein sequence ID" value="USW58528.1"/>
    <property type="molecule type" value="Genomic_DNA"/>
</dbReference>
<sequence length="789" mass="86609">MAGYNDTERERAIKCVLLDIQNSLNSKTQTKRYDGKPAQIKRLEALIEKNNLTIKSPGKGLHEPTADQLRNIVRDTFGGVKIFTSLDHLTDEERKKWLKKSKNGLQSPRTQNRQPLARPSRGTVKPVGTYAEDAFEGEDSLLDRRPAAKLFLKRSLSHVAPASTSSKREQSVMFQESGATSTAAEPLVLSSTLSADAHTNGGSEPNQIEAKALKMVEQSPELSRSTEIEESSPLAPPRSDVMDAWPSNAKRSADEAFGEPDALKVNKRVKATAPEDQSRDLGTAGNDDIELVQHNLAPEDTAVPRAKRGAGQAFGDPDEYQHSKRVKLASKNSPAEHGVAEGEAYSGPKQRELTQSLEDDPLAPSQTSAIVVDNSQPQRNDQVLETVATRASHTLLSATTAINTNSSQAQLVEEAAGKASLEPVAAQVDGPTLLASSGSLKLGVLAMQQPKPPIGMNSTQREKAKRQEMGIETSGQAEMVEAKSSDRVNEKAPAQQQPGIALGDPGAESNSQSYPEHLRYAENIGVQVELLVGRIRNAATTIAEQIKASNTRATFLTTPSAELEKLYKRILTTNGGRWKEGAVPVLAAGSRIEHLLSACIGAALFNEVFTKPVPWQTPQDISRELRDAIPIADALLKWLRAGRTFEYLLYQMSADRLEEGGTFDNERVQPIARELAQDLSMALIPQLIHIDPKLKISITLRDYMMRQFTAIFTKALFLRARLEAAPVNYRYFWTTTGQVFDDRQMEEVTDNEYESVGVCIFPGFFEELADLRTDIVEWKVTSKAQVHGM</sequence>
<keyword evidence="3" id="KW-1185">Reference proteome</keyword>
<dbReference type="Proteomes" id="UP001056384">
    <property type="component" value="Chromosome 11"/>
</dbReference>